<dbReference type="EMBL" id="LLZZ01000028">
    <property type="protein sequence ID" value="KTB11772.1"/>
    <property type="molecule type" value="Genomic_DNA"/>
</dbReference>
<dbReference type="PANTHER" id="PTHR36424">
    <property type="entry name" value="PHEROMONE-REGULATED MEMBRANE PROTEIN 6"/>
    <property type="match status" value="1"/>
</dbReference>
<evidence type="ECO:0000313" key="2">
    <source>
        <dbReference type="EMBL" id="KTB11772.1"/>
    </source>
</evidence>
<keyword evidence="1" id="KW-1133">Transmembrane helix</keyword>
<dbReference type="VEuPathDB" id="FungiDB:GWK60_L05335"/>
<feature type="transmembrane region" description="Helical" evidence="1">
    <location>
        <begin position="215"/>
        <end position="245"/>
    </location>
</feature>
<dbReference type="InterPro" id="IPR031606">
    <property type="entry name" value="Kch1/2"/>
</dbReference>
<name>A0A0W0DD34_CANGB</name>
<dbReference type="EMBL" id="LLZZ01000012">
    <property type="protein sequence ID" value="KTB13323.1"/>
    <property type="molecule type" value="Genomic_DNA"/>
</dbReference>
<dbReference type="GO" id="GO:0043332">
    <property type="term" value="C:mating projection tip"/>
    <property type="evidence" value="ECO:0007669"/>
    <property type="project" value="EnsemblFungi"/>
</dbReference>
<dbReference type="PANTHER" id="PTHR36424:SF1">
    <property type="entry name" value="LOW AFFINITY K(+) TRANSPORTER 1-RELATED"/>
    <property type="match status" value="1"/>
</dbReference>
<dbReference type="GO" id="GO:0005934">
    <property type="term" value="C:cellular bud tip"/>
    <property type="evidence" value="ECO:0007669"/>
    <property type="project" value="EnsemblFungi"/>
</dbReference>
<gene>
    <name evidence="2" type="ORF">AO440_003839</name>
    <name evidence="3" type="ORF">AO440_005757</name>
</gene>
<dbReference type="GO" id="GO:0015079">
    <property type="term" value="F:potassium ion transmembrane transporter activity"/>
    <property type="evidence" value="ECO:0007669"/>
    <property type="project" value="EnsemblFungi"/>
</dbReference>
<keyword evidence="1" id="KW-0472">Membrane</keyword>
<reference evidence="3 4" key="1">
    <citation type="submission" date="2015-10" db="EMBL/GenBank/DDBJ databases">
        <title>Draft genomes sequences of Candida glabrata isolates 1A, 1B, 2A, 2B, 3A and 3B.</title>
        <authorList>
            <person name="Haavelsrud O.E."/>
            <person name="Gaustad P."/>
        </authorList>
    </citation>
    <scope>NUCLEOTIDE SEQUENCE [LARGE SCALE GENOMIC DNA]</scope>
    <source>
        <strain evidence="3">910700640</strain>
    </source>
</reference>
<feature type="transmembrane region" description="Helical" evidence="1">
    <location>
        <begin position="81"/>
        <end position="101"/>
    </location>
</feature>
<dbReference type="Proteomes" id="UP000054886">
    <property type="component" value="Unassembled WGS sequence"/>
</dbReference>
<protein>
    <submittedName>
        <fullName evidence="3">Putative vacuolar membrane protein</fullName>
    </submittedName>
</protein>
<dbReference type="VEuPathDB" id="FungiDB:GVI51_L01243"/>
<accession>A0A0W0DD34</accession>
<proteinExistence type="predicted"/>
<comment type="caution">
    <text evidence="3">The sequence shown here is derived from an EMBL/GenBank/DDBJ whole genome shotgun (WGS) entry which is preliminary data.</text>
</comment>
<evidence type="ECO:0000313" key="3">
    <source>
        <dbReference type="EMBL" id="KTB13323.1"/>
    </source>
</evidence>
<dbReference type="GO" id="GO:0005886">
    <property type="term" value="C:plasma membrane"/>
    <property type="evidence" value="ECO:0007669"/>
    <property type="project" value="EnsemblFungi"/>
</dbReference>
<dbReference type="VEuPathDB" id="FungiDB:CAGL0L01463g"/>
<feature type="transmembrane region" description="Helical" evidence="1">
    <location>
        <begin position="31"/>
        <end position="50"/>
    </location>
</feature>
<dbReference type="VEuPathDB" id="FungiDB:B1J91_L01463g"/>
<evidence type="ECO:0000256" key="1">
    <source>
        <dbReference type="SAM" id="Phobius"/>
    </source>
</evidence>
<sequence>MDGVTTYESYHELCFSDIDVQLFYKRDYYTIVKYICLLYGQSVLKFMVLISDMYSCVKLLAFNTWSNNIIQPCIPFKITKWLFSACILLSIVFISIEIVLGMRILMNTRRRDVISQMYLNNFSRITTSLVAYKKFCIYDHIEPSNMWEKLGVWAYFELKGAPKLIAADSPRQLINGLTLWSILISKSGKIKNDSLNLGGIFHRIKLIAVQNHEEAVFLSFMTFSFIVWSWFIFKFCMLMVAAIVITHKLGNTSFTESKQTLRRYAHFAIRRNINDMIIKKLENSLSDCESEWSDGTFLISERNEAQSKLLSSIYTPCEAYMPR</sequence>
<evidence type="ECO:0000313" key="4">
    <source>
        <dbReference type="Proteomes" id="UP000054886"/>
    </source>
</evidence>
<organism evidence="3 4">
    <name type="scientific">Candida glabrata</name>
    <name type="common">Yeast</name>
    <name type="synonym">Torulopsis glabrata</name>
    <dbReference type="NCBI Taxonomy" id="5478"/>
    <lineage>
        <taxon>Eukaryota</taxon>
        <taxon>Fungi</taxon>
        <taxon>Dikarya</taxon>
        <taxon>Ascomycota</taxon>
        <taxon>Saccharomycotina</taxon>
        <taxon>Saccharomycetes</taxon>
        <taxon>Saccharomycetales</taxon>
        <taxon>Saccharomycetaceae</taxon>
        <taxon>Nakaseomyces</taxon>
    </lineage>
</organism>
<keyword evidence="1" id="KW-0812">Transmembrane</keyword>
<dbReference type="AlphaFoldDB" id="A0A0W0DD34"/>
<dbReference type="Pfam" id="PF16944">
    <property type="entry name" value="KCH"/>
    <property type="match status" value="1"/>
</dbReference>